<dbReference type="InterPro" id="IPR000594">
    <property type="entry name" value="ThiF_NAD_FAD-bd"/>
</dbReference>
<dbReference type="InterPro" id="IPR045886">
    <property type="entry name" value="ThiF/MoeB/HesA"/>
</dbReference>
<evidence type="ECO:0000259" key="1">
    <source>
        <dbReference type="Pfam" id="PF00899"/>
    </source>
</evidence>
<dbReference type="InterPro" id="IPR035985">
    <property type="entry name" value="Ubiquitin-activating_enz"/>
</dbReference>
<organism evidence="2 3">
    <name type="scientific">Aliivibrio sifiae</name>
    <dbReference type="NCBI Taxonomy" id="566293"/>
    <lineage>
        <taxon>Bacteria</taxon>
        <taxon>Pseudomonadati</taxon>
        <taxon>Pseudomonadota</taxon>
        <taxon>Gammaproteobacteria</taxon>
        <taxon>Vibrionales</taxon>
        <taxon>Vibrionaceae</taxon>
        <taxon>Aliivibrio</taxon>
    </lineage>
</organism>
<feature type="domain" description="THIF-type NAD/FAD binding fold" evidence="1">
    <location>
        <begin position="110"/>
        <end position="290"/>
    </location>
</feature>
<proteinExistence type="predicted"/>
<evidence type="ECO:0000313" key="2">
    <source>
        <dbReference type="EMBL" id="GLR73653.1"/>
    </source>
</evidence>
<sequence>MLAFFMLNNKYKIKDSVDIYTFSTDRVDCTRVQFYKINTREKLTIEIDSSFLDVFSSMDGSLSLKDILLENKILVDTKEIEHVIEYLLDKNVIKEINSSTFISETDKQRYSRQINYFDDLIPDKEGELSQYNLMGKNIVIIGCGSVGGMIASQLVRAGVINITLIDHETIDRSSLVRHVYANEYNIGSDKVVALSEHLKKINSKANITEIKTKIIPNINLEDIVPNFTDLVINTADEPYIGHISVKLGRYLWHKNIGLYVAGGFDAHLMSSGELIYKGRTPCIDCCSNTFRHALKDWKPKYNHNSGMKDTPSTTRVDILIGGSGGTFAQSLYSSSIACMNIIDFLLRNFDGNNKINKRGEFLIERCEQTWFEMKKQKGCSNCG</sequence>
<dbReference type="PANTHER" id="PTHR43267:SF1">
    <property type="entry name" value="TRNA THREONYLCARBAMOYLADENOSINE DEHYDRATASE"/>
    <property type="match status" value="1"/>
</dbReference>
<protein>
    <recommendedName>
        <fullName evidence="1">THIF-type NAD/FAD binding fold domain-containing protein</fullName>
    </recommendedName>
</protein>
<dbReference type="Gene3D" id="3.40.50.720">
    <property type="entry name" value="NAD(P)-binding Rossmann-like Domain"/>
    <property type="match status" value="1"/>
</dbReference>
<dbReference type="EMBL" id="BSOU01000002">
    <property type="protein sequence ID" value="GLR73653.1"/>
    <property type="molecule type" value="Genomic_DNA"/>
</dbReference>
<dbReference type="PANTHER" id="PTHR43267">
    <property type="entry name" value="TRNA THREONYLCARBAMOYLADENOSINE DEHYDRATASE"/>
    <property type="match status" value="1"/>
</dbReference>
<dbReference type="Proteomes" id="UP001156660">
    <property type="component" value="Unassembled WGS sequence"/>
</dbReference>
<reference evidence="3" key="1">
    <citation type="journal article" date="2019" name="Int. J. Syst. Evol. Microbiol.">
        <title>The Global Catalogue of Microorganisms (GCM) 10K type strain sequencing project: providing services to taxonomists for standard genome sequencing and annotation.</title>
        <authorList>
            <consortium name="The Broad Institute Genomics Platform"/>
            <consortium name="The Broad Institute Genome Sequencing Center for Infectious Disease"/>
            <person name="Wu L."/>
            <person name="Ma J."/>
        </authorList>
    </citation>
    <scope>NUCLEOTIDE SEQUENCE [LARGE SCALE GENOMIC DNA]</scope>
    <source>
        <strain evidence="3">NBRC 105001</strain>
    </source>
</reference>
<keyword evidence="3" id="KW-1185">Reference proteome</keyword>
<dbReference type="Pfam" id="PF00899">
    <property type="entry name" value="ThiF"/>
    <property type="match status" value="1"/>
</dbReference>
<gene>
    <name evidence="2" type="ORF">GCM10007855_05270</name>
</gene>
<comment type="caution">
    <text evidence="2">The sequence shown here is derived from an EMBL/GenBank/DDBJ whole genome shotgun (WGS) entry which is preliminary data.</text>
</comment>
<accession>A0ABQ6AHH3</accession>
<evidence type="ECO:0000313" key="3">
    <source>
        <dbReference type="Proteomes" id="UP001156660"/>
    </source>
</evidence>
<name>A0ABQ6AHH3_9GAMM</name>
<dbReference type="RefSeq" id="WP_105063816.1">
    <property type="nucleotide sequence ID" value="NZ_BSOU01000002.1"/>
</dbReference>
<dbReference type="SUPFAM" id="SSF69572">
    <property type="entry name" value="Activating enzymes of the ubiquitin-like proteins"/>
    <property type="match status" value="1"/>
</dbReference>